<evidence type="ECO:0000256" key="44">
    <source>
        <dbReference type="ARBA" id="ARBA00022833"/>
    </source>
</evidence>
<evidence type="ECO:0000256" key="23">
    <source>
        <dbReference type="ARBA" id="ARBA00022553"/>
    </source>
</evidence>
<dbReference type="GO" id="GO:0044186">
    <property type="term" value="C:host cell lipid droplet"/>
    <property type="evidence" value="ECO:0007669"/>
    <property type="project" value="UniProtKB-SubCell"/>
</dbReference>
<dbReference type="FunFam" id="2.40.10.10:FF:000029">
    <property type="entry name" value="Genome polyprotein"/>
    <property type="match status" value="1"/>
</dbReference>
<evidence type="ECO:0000256" key="38">
    <source>
        <dbReference type="ARBA" id="ARBA00022801"/>
    </source>
</evidence>
<evidence type="ECO:0000256" key="39">
    <source>
        <dbReference type="ARBA" id="ARBA00022804"/>
    </source>
</evidence>
<dbReference type="InterPro" id="IPR004109">
    <property type="entry name" value="HepC_NS3_protease"/>
</dbReference>
<comment type="function">
    <text evidence="82">Cysteine protease required for the proteolytic auto-cleavage between the non-structural proteins NS2 and NS3. The N-terminus of NS3 is required for the function of NS2 protease (active region NS2-3). Promotes the initiation of viral particle assembly by mediating the interaction between structural and non-structural proteins.</text>
</comment>
<evidence type="ECO:0000256" key="48">
    <source>
        <dbReference type="ARBA" id="ARBA00022844"/>
    </source>
</evidence>
<dbReference type="Pfam" id="PF01542">
    <property type="entry name" value="HCV_core"/>
    <property type="match status" value="1"/>
</dbReference>
<keyword evidence="61" id="KW-1072">Activation of host autophagy by virus</keyword>
<dbReference type="GO" id="GO:1990904">
    <property type="term" value="C:ribonucleoprotein complex"/>
    <property type="evidence" value="ECO:0007669"/>
    <property type="project" value="UniProtKB-KW"/>
</dbReference>
<feature type="domain" description="Peptidase S29" evidence="99">
    <location>
        <begin position="1027"/>
        <end position="1208"/>
    </location>
</feature>
<evidence type="ECO:0000256" key="82">
    <source>
        <dbReference type="ARBA" id="ARBA00046133"/>
    </source>
</evidence>
<evidence type="ECO:0000256" key="18">
    <source>
        <dbReference type="ARBA" id="ARBA00022499"/>
    </source>
</evidence>
<evidence type="ECO:0000256" key="79">
    <source>
        <dbReference type="ARBA" id="ARBA00023303"/>
    </source>
</evidence>
<evidence type="ECO:0000256" key="63">
    <source>
        <dbReference type="ARBA" id="ARBA00023086"/>
    </source>
</evidence>
<evidence type="ECO:0000256" key="83">
    <source>
        <dbReference type="ARBA" id="ARBA00046219"/>
    </source>
</evidence>
<dbReference type="SUPFAM" id="SSF50494">
    <property type="entry name" value="Trypsin-like serine proteases"/>
    <property type="match status" value="1"/>
</dbReference>
<dbReference type="GO" id="GO:0042025">
    <property type="term" value="C:host cell nucleus"/>
    <property type="evidence" value="ECO:0007669"/>
    <property type="project" value="UniProtKB-SubCell"/>
</dbReference>
<evidence type="ECO:0000256" key="12">
    <source>
        <dbReference type="ARBA" id="ARBA00004563"/>
    </source>
</evidence>
<comment type="similarity">
    <text evidence="13">Belongs to the hepacivirus polyprotein family.</text>
</comment>
<dbReference type="GO" id="GO:0019031">
    <property type="term" value="C:viral envelope"/>
    <property type="evidence" value="ECO:0007669"/>
    <property type="project" value="UniProtKB-KW"/>
</dbReference>
<keyword evidence="41" id="KW-0788">Thiol protease</keyword>
<dbReference type="GO" id="GO:0039694">
    <property type="term" value="P:viral RNA genome replication"/>
    <property type="evidence" value="ECO:0007669"/>
    <property type="project" value="InterPro"/>
</dbReference>
<keyword evidence="31" id="KW-0645">Protease</keyword>
<dbReference type="GO" id="GO:0044191">
    <property type="term" value="C:host cell mitochondrial membrane"/>
    <property type="evidence" value="ECO:0007669"/>
    <property type="project" value="UniProtKB-SubCell"/>
</dbReference>
<evidence type="ECO:0000256" key="68">
    <source>
        <dbReference type="ARBA" id="ARBA00023163"/>
    </source>
</evidence>
<evidence type="ECO:0000256" key="36">
    <source>
        <dbReference type="ARBA" id="ARBA00022723"/>
    </source>
</evidence>
<keyword evidence="55" id="KW-1097">Inhibition of host MAVS by virus</keyword>
<dbReference type="InterPro" id="IPR002868">
    <property type="entry name" value="HCV_NS5a"/>
</dbReference>
<keyword evidence="69" id="KW-0325">Glycoprotein</keyword>
<feature type="compositionally biased region" description="Low complexity" evidence="93">
    <location>
        <begin position="32"/>
        <end position="47"/>
    </location>
</feature>
<keyword evidence="47" id="KW-0832">Ubl conjugation</keyword>
<dbReference type="Gene3D" id="2.30.30.710">
    <property type="entry name" value="Hepatitis C virus non-structural protein NS2, C-terminal domain"/>
    <property type="match status" value="1"/>
</dbReference>
<evidence type="ECO:0000256" key="85">
    <source>
        <dbReference type="ARBA" id="ARBA00047631"/>
    </source>
</evidence>
<evidence type="ECO:0000256" key="16">
    <source>
        <dbReference type="ARBA" id="ARBA00022482"/>
    </source>
</evidence>
<evidence type="ECO:0000256" key="54">
    <source>
        <dbReference type="ARBA" id="ARBA00022961"/>
    </source>
</evidence>
<keyword evidence="77" id="KW-0449">Lipoprotein</keyword>
<keyword evidence="26" id="KW-1165">Clathrin-mediated endocytosis of virus by host</keyword>
<keyword evidence="39" id="KW-1161">Viral attachment to host cell</keyword>
<comment type="function">
    <text evidence="87">Ion channel protein that acts as a viroporin and plays an essential role in the assembly, envelopment and secretion of viral particles. Regulates the host cell secretory pathway, which induces the intracellular retention of viral glycoproteins and favors assembly of viral particles. Creates a pore in acidic organelles and releases Ca(2+) and H(+) in the cytoplasm of infected cells, leading to a productive viral infection. High levels of cytoplasmic Ca(2+) may trigger membrane trafficking and transport of viral ER-associated proteins to viroplasms, sites of viral genome replication. This ionic imbalance induces the assembly of the inflammasome complex, which triggers the maturation of pro-IL-1beta into IL-1beta through the action of caspase-1. Targets also host mitochondria and induces mitochondrial depolarization. In addition of its role as a viroporin, acts as a lipid raft adhesion factor.</text>
</comment>
<dbReference type="InterPro" id="IPR001650">
    <property type="entry name" value="Helicase_C-like"/>
</dbReference>
<dbReference type="InterPro" id="IPR049913">
    <property type="entry name" value="HCV_p7"/>
</dbReference>
<keyword evidence="40" id="KW-0347">Helicase</keyword>
<proteinExistence type="inferred from homology"/>
<evidence type="ECO:0000256" key="11">
    <source>
        <dbReference type="ARBA" id="ARBA00004482"/>
    </source>
</evidence>
<evidence type="ECO:0000256" key="77">
    <source>
        <dbReference type="ARBA" id="ARBA00023288"/>
    </source>
</evidence>
<evidence type="ECO:0000256" key="20">
    <source>
        <dbReference type="ARBA" id="ARBA00022506"/>
    </source>
</evidence>
<dbReference type="SMART" id="SM00490">
    <property type="entry name" value="HELICc"/>
    <property type="match status" value="1"/>
</dbReference>
<dbReference type="InterPro" id="IPR024350">
    <property type="entry name" value="HCV_NS5a_C"/>
</dbReference>
<dbReference type="InterPro" id="IPR007094">
    <property type="entry name" value="RNA-dir_pol_PSvirus"/>
</dbReference>
<dbReference type="GO" id="GO:0039520">
    <property type="term" value="P:symbiont-mediated activation of host autophagy"/>
    <property type="evidence" value="ECO:0007669"/>
    <property type="project" value="UniProtKB-KW"/>
</dbReference>
<dbReference type="Gene3D" id="2.20.25.210">
    <property type="entry name" value="Hepatitis C NS5A, domain 1B"/>
    <property type="match status" value="1"/>
</dbReference>
<evidence type="ECO:0000256" key="7">
    <source>
        <dbReference type="ARBA" id="ARBA00004291"/>
    </source>
</evidence>
<dbReference type="InterPro" id="IPR038170">
    <property type="entry name" value="NS5A_1a_sf"/>
</dbReference>
<evidence type="ECO:0000256" key="35">
    <source>
        <dbReference type="ARBA" id="ARBA00022703"/>
    </source>
</evidence>
<comment type="subcellular location">
    <subcellularLocation>
        <location evidence="6">Host cell membrane</location>
    </subcellularLocation>
    <subcellularLocation>
        <location evidence="9">Host cytoplasm</location>
        <location evidence="9">Host perinuclear region</location>
    </subcellularLocation>
    <subcellularLocation>
        <location evidence="5">Host endoplasmic reticulum membrane</location>
        <topology evidence="5">Multi-pass membrane protein</topology>
    </subcellularLocation>
    <subcellularLocation>
        <location evidence="7">Host endoplasmic reticulum membrane</location>
        <topology evidence="7">Peripheral membrane protein</topology>
    </subcellularLocation>
    <subcellularLocation>
        <location evidence="11">Host endoplasmic reticulum membrane</location>
        <topology evidence="11">Single-pass type I membrane protein</topology>
    </subcellularLocation>
    <subcellularLocation>
        <location evidence="88">Host endoplasmic reticulum membrane</location>
        <topology evidence="88">Single-pass type IV membrane protein</topology>
    </subcellularLocation>
    <subcellularLocation>
        <location evidence="8">Host lipid droplet</location>
    </subcellularLocation>
    <subcellularLocation>
        <location evidence="10">Host mitochondrion membrane</location>
        <topology evidence="10">Single-pass type I membrane protein</topology>
    </subcellularLocation>
    <subcellularLocation>
        <location evidence="4">Host nucleus</location>
    </subcellularLocation>
    <subcellularLocation>
        <location evidence="12">Virion membrane</location>
        <topology evidence="12">Single-pass type I membrane protein</topology>
    </subcellularLocation>
</comment>
<dbReference type="GO" id="GO:0003723">
    <property type="term" value="F:RNA binding"/>
    <property type="evidence" value="ECO:0007669"/>
    <property type="project" value="UniProtKB-KW"/>
</dbReference>
<dbReference type="InterPro" id="IPR042209">
    <property type="entry name" value="HCV_NS2_N"/>
</dbReference>
<evidence type="ECO:0000259" key="99">
    <source>
        <dbReference type="PROSITE" id="PS51822"/>
    </source>
</evidence>
<evidence type="ECO:0000256" key="72">
    <source>
        <dbReference type="ARBA" id="ARBA00023200"/>
    </source>
</evidence>
<evidence type="ECO:0000256" key="30">
    <source>
        <dbReference type="ARBA" id="ARBA00022647"/>
    </source>
</evidence>
<dbReference type="InterPro" id="IPR013192">
    <property type="entry name" value="HCV_NS5A_1a"/>
</dbReference>
<keyword evidence="50" id="KW-0261">Viral envelope protein</keyword>
<keyword evidence="36" id="KW-0479">Metal-binding</keyword>
<comment type="subunit">
    <text evidence="84">Homohexamer. Homoheptamer. Interacts with protease NS2.</text>
</comment>
<evidence type="ECO:0000256" key="42">
    <source>
        <dbReference type="ARBA" id="ARBA00022825"/>
    </source>
</evidence>
<dbReference type="InterPro" id="IPR043128">
    <property type="entry name" value="Rev_trsase/Diguanyl_cyclase"/>
</dbReference>
<keyword evidence="15" id="KW-0813">Transport</keyword>
<evidence type="ECO:0000256" key="31">
    <source>
        <dbReference type="ARBA" id="ARBA00022670"/>
    </source>
</evidence>
<dbReference type="FunFam" id="3.40.50.300:FF:000557">
    <property type="entry name" value="Genome polyprotein"/>
    <property type="match status" value="1"/>
</dbReference>
<dbReference type="InterPro" id="IPR001490">
    <property type="entry name" value="HCV_NS4b"/>
</dbReference>
<dbReference type="CDD" id="cd17931">
    <property type="entry name" value="DEXHc_viral_Ns3"/>
    <property type="match status" value="1"/>
</dbReference>
<dbReference type="Pfam" id="PF02907">
    <property type="entry name" value="Peptidase_S29"/>
    <property type="match status" value="1"/>
</dbReference>
<keyword evidence="23" id="KW-0597">Phosphoprotein</keyword>
<keyword evidence="20" id="KW-1168">Fusion of virus membrane with host membrane</keyword>
<dbReference type="GO" id="GO:0039545">
    <property type="term" value="P:symbiont-mediated suppression of host cytoplasmic pattern recognition receptor signaling pathway via inhibition of MAVS activity"/>
    <property type="evidence" value="ECO:0007669"/>
    <property type="project" value="UniProtKB-KW"/>
</dbReference>
<feature type="domain" description="Helicase ATP-binding" evidence="96">
    <location>
        <begin position="1217"/>
        <end position="1369"/>
    </location>
</feature>
<evidence type="ECO:0000256" key="51">
    <source>
        <dbReference type="ARBA" id="ARBA00022884"/>
    </source>
</evidence>
<dbReference type="InterPro" id="IPR042205">
    <property type="entry name" value="HCV_NS2_C"/>
</dbReference>
<keyword evidence="42" id="KW-0720">Serine protease</keyword>
<dbReference type="GO" id="GO:0003724">
    <property type="term" value="F:RNA helicase activity"/>
    <property type="evidence" value="ECO:0007669"/>
    <property type="project" value="UniProtKB-EC"/>
</dbReference>
<evidence type="ECO:0000256" key="14">
    <source>
        <dbReference type="ARBA" id="ARBA00020107"/>
    </source>
</evidence>
<dbReference type="InterPro" id="IPR002166">
    <property type="entry name" value="RNA_pol_HCV"/>
</dbReference>
<dbReference type="InterPro" id="IPR027417">
    <property type="entry name" value="P-loop_NTPase"/>
</dbReference>
<dbReference type="GO" id="GO:0005524">
    <property type="term" value="F:ATP binding"/>
    <property type="evidence" value="ECO:0007669"/>
    <property type="project" value="UniProtKB-KW"/>
</dbReference>
<keyword evidence="80" id="KW-1078">G1/S host cell cycle checkpoint dysregulation by virus</keyword>
<evidence type="ECO:0000256" key="59">
    <source>
        <dbReference type="ARBA" id="ARBA00023036"/>
    </source>
</evidence>
<dbReference type="Pfam" id="PF07652">
    <property type="entry name" value="Flavi_DEAD"/>
    <property type="match status" value="1"/>
</dbReference>
<dbReference type="GO" id="GO:0006508">
    <property type="term" value="P:proteolysis"/>
    <property type="evidence" value="ECO:0007669"/>
    <property type="project" value="UniProtKB-KW"/>
</dbReference>
<comment type="subunit">
    <text evidence="90">Interacts with NS3 serine protease; this interaction stabilizes the folding of NS3 serine protease. NS3-NS4A interaction is essential for NS3 activation and allows membrane anchorage of the latter. Interacts with non-structural protein 5A (via N-terminus). Part of the replication complex composed of NS2, NS3, NS4A, NS4B, NS5A and the RNA-directed RNA polymerase embedded in an ER-derived membranous web. Part of the viral assembly initiation complex composed of NS2, E1, E2, NS3, NS4A, NS5A and the mature core protein.</text>
</comment>
<dbReference type="Gene3D" id="6.10.250.2920">
    <property type="match status" value="1"/>
</dbReference>
<keyword evidence="51" id="KW-0694">RNA-binding</keyword>
<dbReference type="FunFam" id="3.40.50.300:FF:000717">
    <property type="entry name" value="Genome polyprotein"/>
    <property type="match status" value="1"/>
</dbReference>
<evidence type="ECO:0000256" key="32">
    <source>
        <dbReference type="ARBA" id="ARBA00022679"/>
    </source>
</evidence>
<comment type="subunit">
    <text evidence="89">Homodimer. Interacts with host SPCS1; this interaction is essential for viral particle assembly. Interacts with envelope glycoprotein E1. Interacts with envelope glycoprotein E2. Interacts with viroporin p7. Interacts with serine protease/helicase NS3. Part of the replication complex composed of NS2, NS3, NS4A, NS4B, NS5A and the RNA-directed RNA polymerase embedded in an ER-derived membranous web. Part of the viral assembly initiation complex composed of NS2, E1, E2, NS3, NS4A, NS5A and the mature core protein.</text>
</comment>
<evidence type="ECO:0000256" key="76">
    <source>
        <dbReference type="ARBA" id="ARBA00023280"/>
    </source>
</evidence>
<keyword evidence="75" id="KW-0687">Ribonucleoprotein</keyword>
<keyword evidence="59" id="KW-0729">SH3-binding</keyword>
<keyword evidence="66" id="KW-1045">Host mitochondrion</keyword>
<comment type="function">
    <text evidence="83">Induces a specific membrane alteration that serves as a scaffold for the virus replication complex. This membrane alteration gives rise to the so-called ER-derived membranous web that contains the replication complex. NS4B self-interaction contributes to its function in membranous web formation. Promotes host TRIF protein degradation in a CASP8-dependent manner thereby inhibiting host TLR3-mediated interferon signaling. Disrupts the interaction between STING and TBK1 contributing to the inhibition of interferon signaling.</text>
</comment>
<evidence type="ECO:0000256" key="86">
    <source>
        <dbReference type="ARBA" id="ARBA00047984"/>
    </source>
</evidence>
<dbReference type="SMART" id="SM00487">
    <property type="entry name" value="DEXDc"/>
    <property type="match status" value="1"/>
</dbReference>
<keyword evidence="22" id="KW-1032">Host cell membrane</keyword>
<dbReference type="InterPro" id="IPR002518">
    <property type="entry name" value="HCV_NS2"/>
</dbReference>
<evidence type="ECO:0000256" key="40">
    <source>
        <dbReference type="ARBA" id="ARBA00022806"/>
    </source>
</evidence>
<dbReference type="GO" id="GO:0039527">
    <property type="term" value="P:symbiont-mediated suppression of host TRAF-mediated signal transduction"/>
    <property type="evidence" value="ECO:0007669"/>
    <property type="project" value="UniProtKB-KW"/>
</dbReference>
<dbReference type="SUPFAM" id="SSF52540">
    <property type="entry name" value="P-loop containing nucleoside triphosphate hydrolases"/>
    <property type="match status" value="2"/>
</dbReference>
<keyword evidence="79" id="KW-0407">Ion channel</keyword>
<dbReference type="GO" id="GO:0039654">
    <property type="term" value="P:fusion of virus membrane with host endosome membrane"/>
    <property type="evidence" value="ECO:0007669"/>
    <property type="project" value="UniProtKB-KW"/>
</dbReference>
<evidence type="ECO:0000256" key="56">
    <source>
        <dbReference type="ARBA" id="ARBA00022989"/>
    </source>
</evidence>
<dbReference type="GO" id="GO:0003968">
    <property type="term" value="F:RNA-directed RNA polymerase activity"/>
    <property type="evidence" value="ECO:0007669"/>
    <property type="project" value="UniProtKB-KW"/>
</dbReference>
<evidence type="ECO:0000256" key="25">
    <source>
        <dbReference type="ARBA" id="ARBA00022562"/>
    </source>
</evidence>
<evidence type="ECO:0000256" key="80">
    <source>
        <dbReference type="ARBA" id="ARBA00023309"/>
    </source>
</evidence>
<evidence type="ECO:0000256" key="2">
    <source>
        <dbReference type="ARBA" id="ARBA00001946"/>
    </source>
</evidence>
<evidence type="ECO:0000256" key="4">
    <source>
        <dbReference type="ARBA" id="ARBA00004147"/>
    </source>
</evidence>
<evidence type="ECO:0000256" key="92">
    <source>
        <dbReference type="ARBA" id="ARBA00065040"/>
    </source>
</evidence>
<dbReference type="EMBL" id="HQ850290">
    <property type="protein sequence ID" value="AEW90302.1"/>
    <property type="molecule type" value="Genomic_RNA"/>
</dbReference>
<evidence type="ECO:0000256" key="33">
    <source>
        <dbReference type="ARBA" id="ARBA00022692"/>
    </source>
</evidence>
<protein>
    <recommendedName>
        <fullName evidence="14">Genome polyprotein</fullName>
    </recommendedName>
</protein>
<keyword evidence="54" id="KW-1105">Inhibition of host STAT1 by virus</keyword>
<dbReference type="InterPro" id="IPR013193">
    <property type="entry name" value="HCV_NS5a_1B_dom"/>
</dbReference>
<evidence type="ECO:0000256" key="46">
    <source>
        <dbReference type="ARBA" id="ARBA00022842"/>
    </source>
</evidence>
<dbReference type="GO" id="GO:0019013">
    <property type="term" value="C:viral nucleocapsid"/>
    <property type="evidence" value="ECO:0007669"/>
    <property type="project" value="UniProtKB-KW"/>
</dbReference>
<keyword evidence="30" id="KW-1110">Inhibition of host TRAFs by virus</keyword>
<evidence type="ECO:0000256" key="62">
    <source>
        <dbReference type="ARBA" id="ARBA00023065"/>
    </source>
</evidence>
<dbReference type="Gene3D" id="6.10.250.1750">
    <property type="match status" value="1"/>
</dbReference>
<evidence type="ECO:0000256" key="45">
    <source>
        <dbReference type="ARBA" id="ARBA00022840"/>
    </source>
</evidence>
<comment type="catalytic activity">
    <reaction evidence="85">
        <text>a ribonucleoside 5'-triphosphate + H2O = a ribonucleoside 5'-diphosphate + phosphate + H(+)</text>
        <dbReference type="Rhea" id="RHEA:23680"/>
        <dbReference type="ChEBI" id="CHEBI:15377"/>
        <dbReference type="ChEBI" id="CHEBI:15378"/>
        <dbReference type="ChEBI" id="CHEBI:43474"/>
        <dbReference type="ChEBI" id="CHEBI:57930"/>
        <dbReference type="ChEBI" id="CHEBI:61557"/>
        <dbReference type="EC" id="3.6.1.15"/>
    </reaction>
</comment>
<comment type="subunit">
    <text evidence="91">Forms a heterodimer with envelope glycoprotein E1. Interacts with host CD81 and SCARB1 receptors; these interactions play a role in viral entry into host cell. Interacts with host EIF2AK2/PKR; this interaction inhibits EIF2AK2 and probably allows the virus to evade the innate immune response. Interacts with host CD209/DC-SIGN and CLEC4M/DC-SIGNR. Interact with host SPCS1; this interaction is essential for viral particle assembly. Interacts with protease NS2. The heterodimer E1/E2 interacts with host CLDN1; this interaction plays a role in viral entry into host cell. Part of the viral assembly initiation complex composed of NS2, E1, E2, NS3, NS4A, NS5A and the mature core protein. Interacts with host SLC3A2/4F2hc; the interaction may facilitate viral entry into host cell. Interacts with human PLSCR1.</text>
</comment>
<keyword evidence="43" id="KW-1114">Inhibition of host interferon signaling pathway by virus</keyword>
<keyword evidence="57" id="KW-0007">Acetylation</keyword>
<feature type="transmembrane region" description="Helical" evidence="94">
    <location>
        <begin position="814"/>
        <end position="835"/>
    </location>
</feature>
<dbReference type="GO" id="GO:0015267">
    <property type="term" value="F:channel activity"/>
    <property type="evidence" value="ECO:0007669"/>
    <property type="project" value="UniProtKB-KW"/>
</dbReference>
<dbReference type="Gene3D" id="3.30.70.270">
    <property type="match status" value="2"/>
</dbReference>
<evidence type="ECO:0000256" key="49">
    <source>
        <dbReference type="ARBA" id="ARBA00022870"/>
    </source>
</evidence>
<dbReference type="FunFam" id="1.20.1280.150:FF:000001">
    <property type="entry name" value="Genome polyprotein"/>
    <property type="match status" value="1"/>
</dbReference>
<evidence type="ECO:0000256" key="88">
    <source>
        <dbReference type="ARBA" id="ARBA00060471"/>
    </source>
</evidence>
<dbReference type="GO" id="GO:0005198">
    <property type="term" value="F:structural molecule activity"/>
    <property type="evidence" value="ECO:0007669"/>
    <property type="project" value="InterPro"/>
</dbReference>
<feature type="compositionally biased region" description="Basic residues" evidence="93">
    <location>
        <begin position="7"/>
        <end position="16"/>
    </location>
</feature>
<keyword evidence="27" id="KW-0945">Host-virus interaction</keyword>
<keyword evidence="18" id="KW-1017">Isopeptide bond</keyword>
<dbReference type="GO" id="GO:0039645">
    <property type="term" value="P:symbiont-mediated perturbation of host cell cycle G1/S transition checkpoint"/>
    <property type="evidence" value="ECO:0007669"/>
    <property type="project" value="UniProtKB-KW"/>
</dbReference>
<keyword evidence="34" id="KW-0548">Nucleotidyltransferase</keyword>
<dbReference type="Pfam" id="PF08301">
    <property type="entry name" value="HCV_NS5a_1b"/>
    <property type="match status" value="1"/>
</dbReference>
<feature type="domain" description="Helicase C-terminal" evidence="97">
    <location>
        <begin position="1361"/>
        <end position="1538"/>
    </location>
</feature>
<dbReference type="Gene3D" id="6.10.250.1610">
    <property type="match status" value="1"/>
</dbReference>
<evidence type="ECO:0000256" key="91">
    <source>
        <dbReference type="ARBA" id="ARBA00064487"/>
    </source>
</evidence>
<evidence type="ECO:0000256" key="37">
    <source>
        <dbReference type="ARBA" id="ARBA00022741"/>
    </source>
</evidence>
<dbReference type="Gene3D" id="3.40.50.300">
    <property type="entry name" value="P-loop containing nucleotide triphosphate hydrolases"/>
    <property type="match status" value="2"/>
</dbReference>
<dbReference type="GO" id="GO:0020002">
    <property type="term" value="C:host cell plasma membrane"/>
    <property type="evidence" value="ECO:0007669"/>
    <property type="project" value="UniProtKB-SubCell"/>
</dbReference>
<evidence type="ECO:0000256" key="28">
    <source>
        <dbReference type="ARBA" id="ARBA00022595"/>
    </source>
</evidence>
<keyword evidence="44" id="KW-0862">Zinc</keyword>
<dbReference type="InterPro" id="IPR014001">
    <property type="entry name" value="Helicase_ATP-bd"/>
</dbReference>
<evidence type="ECO:0000256" key="89">
    <source>
        <dbReference type="ARBA" id="ARBA00062671"/>
    </source>
</evidence>
<evidence type="ECO:0000256" key="78">
    <source>
        <dbReference type="ARBA" id="ARBA00023296"/>
    </source>
</evidence>
<evidence type="ECO:0000256" key="8">
    <source>
        <dbReference type="ARBA" id="ARBA00004338"/>
    </source>
</evidence>
<keyword evidence="78" id="KW-1160">Virus entry into host cell</keyword>
<feature type="transmembrane region" description="Helical" evidence="94">
    <location>
        <begin position="2991"/>
        <end position="3008"/>
    </location>
</feature>
<dbReference type="Pfam" id="PF01560">
    <property type="entry name" value="HCV_NS1"/>
    <property type="match status" value="1"/>
</dbReference>
<evidence type="ECO:0000256" key="13">
    <source>
        <dbReference type="ARBA" id="ARBA00008286"/>
    </source>
</evidence>
<dbReference type="Gene3D" id="1.10.820.10">
    <property type="entry name" value="RNA Helicase Chain A , domain 3"/>
    <property type="match status" value="1"/>
</dbReference>
<dbReference type="FunFam" id="2.20.25.220:FF:000001">
    <property type="entry name" value="Genome polyprotein"/>
    <property type="match status" value="1"/>
</dbReference>
<evidence type="ECO:0000256" key="24">
    <source>
        <dbReference type="ARBA" id="ARBA00022561"/>
    </source>
</evidence>
<dbReference type="GO" id="GO:0008270">
    <property type="term" value="F:zinc ion binding"/>
    <property type="evidence" value="ECO:0007669"/>
    <property type="project" value="InterPro"/>
</dbReference>
<keyword evidence="63" id="KW-0543">Viral nucleoprotein</keyword>
<feature type="compositionally biased region" description="Pro residues" evidence="93">
    <location>
        <begin position="2315"/>
        <end position="2326"/>
    </location>
</feature>
<keyword evidence="38" id="KW-0378">Hydrolase</keyword>
<keyword evidence="35" id="KW-0053">Apoptosis</keyword>
<evidence type="ECO:0000256" key="71">
    <source>
        <dbReference type="ARBA" id="ARBA00023190"/>
    </source>
</evidence>
<evidence type="ECO:0000256" key="84">
    <source>
        <dbReference type="ARBA" id="ARBA00046771"/>
    </source>
</evidence>
<keyword evidence="33 94" id="KW-0812">Transmembrane</keyword>
<evidence type="ECO:0000256" key="87">
    <source>
        <dbReference type="ARBA" id="ARBA00060307"/>
    </source>
</evidence>
<evidence type="ECO:0000256" key="81">
    <source>
        <dbReference type="ARBA" id="ARBA00046032"/>
    </source>
</evidence>
<dbReference type="Pfam" id="PF01506">
    <property type="entry name" value="HCV_NS5a"/>
    <property type="match status" value="1"/>
</dbReference>
<dbReference type="InterPro" id="IPR002531">
    <property type="entry name" value="HCV_NS1"/>
</dbReference>
<keyword evidence="72" id="KW-1035">Host cytoplasm</keyword>
<keyword evidence="58" id="KW-0805">Transcription regulation</keyword>
<feature type="region of interest" description="Disordered" evidence="93">
    <location>
        <begin position="2312"/>
        <end position="2332"/>
    </location>
</feature>
<keyword evidence="24" id="KW-0167">Capsid protein</keyword>
<feature type="transmembrane region" description="Helical" evidence="94">
    <location>
        <begin position="753"/>
        <end position="778"/>
    </location>
</feature>
<evidence type="ECO:0000256" key="27">
    <source>
        <dbReference type="ARBA" id="ARBA00022581"/>
    </source>
</evidence>
<evidence type="ECO:0000256" key="9">
    <source>
        <dbReference type="ARBA" id="ARBA00004407"/>
    </source>
</evidence>
<dbReference type="FunFam" id="3.30.70.270:FF:000015">
    <property type="entry name" value="Genome polyprotein"/>
    <property type="match status" value="1"/>
</dbReference>
<keyword evidence="68" id="KW-0804">Transcription</keyword>
<dbReference type="InterPro" id="IPR043502">
    <property type="entry name" value="DNA/RNA_pol_sf"/>
</dbReference>
<dbReference type="GO" id="GO:0019062">
    <property type="term" value="P:virion attachment to host cell"/>
    <property type="evidence" value="ECO:0007669"/>
    <property type="project" value="UniProtKB-KW"/>
</dbReference>
<evidence type="ECO:0000256" key="65">
    <source>
        <dbReference type="ARBA" id="ARBA00023139"/>
    </source>
</evidence>
<sequence length="3011" mass="327452">MSTNPKPQRKTKRNTNRRPQDVKFPGGGQIVGGVYLLPRRGPRLGVRTTRKTSERSQPRGRRQPIPKARRPEGRTWAQPGYPWPLYGNEGCGWAGWLLSPRGSRPSWGPTDPRRRSRNLGKVIDTLTCGFADLMGYIPLVGAPLGGAARALAHGVRVLEDGVNYATGNLPGCSFSIFLLALLSCLTVPASAYQVRNSTGLYHVTNDCPNSSIVYEADDTILHTPGCVPCVREGNASRCWVAMTPTVATRDGKLPATQLRRHIDLLVGSATLCSALYVGDLCGSVFLVGQLFTFSPRRHWTTQDCNCSIYPGHITGHRMAWDMMMNWSPTTALVVAQLLRIPQAILDMIAGAHWGVLAGIAYFSMVGNWAKVLVVLLLFAGVDANTYVTGGNLARGASGLSGLFQSGAKQNIQLINTNGSWHINRTALNCNESLNTGWLAGLIYHHKFNSSGCPERMASCRPLTFFAQGWGPISYTNGSGPDHRPYCWHYPPKPCGIVPAKSVCGPVYCFTPSPVVVGTTDKSGVPTYNWGENETDVFVLNNTRPPLGNWFGCTWMNSTGFTKVCGAPPCFIGGVGNNTLLCPTDCFRKHPEATYSRCGSGPWITPRCLVDYPYRLWHYPCTVNYTVFKVRMYVGGVEHRLEAACNWTRGERCDLEDRDRSELSPLLLSTTQWQILPCSFTTLPALSTGLIHLHQNIVDVQYLYGVGSSIASWAIKWEYVVLLFLLLADARVCSCLWMMLLISQAEAALENLVILNAASLAGTHGLVSFLVFFCFAWYLKGRWVPGAAYALYGMWPLLLLLLALPQRAYALDSEVAASCGGVVLVGLMALTLSPYYKHYISWCLWWLQYFLTRAEAQLHVWVPPLNVRGGRDAIILLMCVIHPTLVFDITKLLLAVLGPLWILQASLLKVPYFVRVQGLLRICALARKMVGGHYVQMVIIKLGALTGTYVYNHLTPLRDWAHNGLRDLAVAVEPVVFSHMETKLITWGADTAACGDIINNLPVSARRGQEILLGPADGMVSKGWRLLAPITAYAQQTRGLLGCIITSLTGRDKNQVEGEVQIVSTAAQTFLATCINGVCWTVYHGAGTRTIASPKGPVIQMYTNVDQDLVGWPAPHGARSLTPCTCGSSDLYLVTRHADVIPVRRRGDSRGSLLSPRPISYLKGSSGGPLLCPAGHAVGIFRAAVCTRGVAKAVDFIPVENLETTMRSPVFTDNSSPPAVPQSFQVAHLHAPTGSGKSTKVPAAYAAQGYKVLVLNPSVAATLGFGAYMSKAHGIDPNIRTGVRTITTGSPITYSTYGKFLADGGCSGGAYDIIICDECHSTDATSILGIGTVLDQAETAGARLVVLATATPPGSVTVPHPNIEEVALSTTGEIPFYGKAIPLETIKGGRHLIFCHSKKKCDELAAKLVALGINAVAYYRGLDVSVIPTSGDVVVVATDALMTGYTGDFDSVIDCNTCVTQTVDFSLDPTFTIETTTLPQDAVSRTQRRGRTGRGKPGIYRFVAPGERPSGMFDSSVLCECYDAGCAWYELTPAETTVRLRAYMNTPGLPVCQDHLEFWEGVFTGLTHIDAHFLSQTKQSGENFPYLVAYQATVCARAQAPPPSWDQMWKCLIRLKPTLHGPTPLLYRLGAVQNEVTLTHPVTKYIMTCMSADLEVVTSTWVLVGGVLAALAAYCLSTGCVVIVGRIVLSGKPAIIPDREVLYKEFDEMEECSQHLPYIEQGMMLAEQFKQKALGLLQTASRQAEVITPAVQTNWQKLEAFWAKHMWNFISGIQYLAGLSTLPGNPAIASLMAFTAAVTSPLTTSQTLLFNILGGWVAAQLAAPGAATAFVGAGLTGAAIGSVGLGKVLVDILAGYGAGVAGALVAFKIMSGEVPSTEDLVNLLPAILSPGALVVGVVCAAILRRHVGPGEGAVQWMNRLIAFASRGNHVSPTHYVPESDAAARVTTILSSLTVTQLLRRLHQWLSSESTTPCSGSWLRDIWDWICEVLSDFKTWLKAKLMPQMPGIPFVSCQRGYRGVWRGDGIMHTRCHCGAEIAGHVKNGTMRIVGPRTCRNMWSGTFPINAYTTGPCTPLPAPNYTFALWRVSAEEYVEIRQVGDFHYVTGMTADNLKCPCQVPSPEFFTELDGVRLHRFAPPCKPLLRDEVSFRVGLHEYPVGSQLPCEPEPDVAVLTSMLTDPSHITAEAAGRRLARGSPPSVASSSASQLSAPSLKAACTLNHDSPDAELIEANLLWRQEMGGNITRVESENKVVILDSFDPLVAEEDEREISVPAEILRKSRRFTQALPVWARPDYNPPLLETWKKPDYEPPVVHGCPLPPPQSPPVPPPRKKRTVVLTESTVSTALAELATKSFGSSSTSGITGDDTTTSSEPVSSGCPPDSDAESYSSMPPLEGEPGDPDLSDGSWSTVSSGADAEDVVCCSMSYSWTGALITPCAAEEQKLPINALSNSLLRHHNLVYSTTSRSACQRQKKVTFDRLQVLDSHYQDVLKEVKAAASKVKANLLSVEEACSLTPPHSARSKFGYGAKDVRSHARKAVNHINSVWKDLLEDSVTPIDTTIMAKNEVFCVQPEKGGRKPARLIVFPDLGVRVCEKMALYDVVSKLPLAVMGSSYGFQYSPGQRVEFLVQAWKAKRTPMGFSYDTRCFDSTVTESDIRTEEAIYQCCDLDPQARVAIKSLTERLYVGGPLTNSRGENCGYRRCRASGVLTTSCGNTLTCYIKAQAACRAAGLQDCTMLVCGDDLVVICESAGVQEDAASLRAFTEAMTRYSAPPGDPPQPEYDLELITSCSSNVSVAHDDAGKRVYYLTRDPTTPLARAAWETARHTPVNSWLGNIIMFAPTLWARMILMTHFFSVLLARDQLEQALDCEIYGACYSIEPLDLPPIIQRLHGLSAFSLHSYSPGEINRVAACLRKLGVPPLRAWRHRARNVRAKLLLRGGRAAICGKYLFNWAVRTKLKLTPIAAASQLDLSGWFTAGYSGGDIYHSVSRARPRWLWFCLLLLAAGVGIYLLPNR</sequence>
<dbReference type="Pfam" id="PF01538">
    <property type="entry name" value="HCV_NS2"/>
    <property type="match status" value="1"/>
</dbReference>
<dbReference type="GO" id="GO:0034220">
    <property type="term" value="P:monoatomic ion transmembrane transport"/>
    <property type="evidence" value="ECO:0007669"/>
    <property type="project" value="UniProtKB-KW"/>
</dbReference>
<dbReference type="CDD" id="cd20903">
    <property type="entry name" value="HCV_p7"/>
    <property type="match status" value="1"/>
</dbReference>
<feature type="transmembrane region" description="Helical" evidence="94">
    <location>
        <begin position="785"/>
        <end position="802"/>
    </location>
</feature>
<evidence type="ECO:0000256" key="50">
    <source>
        <dbReference type="ARBA" id="ARBA00022879"/>
    </source>
</evidence>
<keyword evidence="62" id="KW-0406">Ion transport</keyword>
<evidence type="ECO:0000256" key="64">
    <source>
        <dbReference type="ARBA" id="ARBA00023136"/>
    </source>
</evidence>
<dbReference type="PROSITE" id="PS51192">
    <property type="entry name" value="HELICASE_ATP_BIND_1"/>
    <property type="match status" value="1"/>
</dbReference>
<keyword evidence="48" id="KW-0946">Virion</keyword>
<dbReference type="FunFam" id="2.40.10.120:FF:000010">
    <property type="entry name" value="NS3 protease"/>
    <property type="match status" value="1"/>
</dbReference>
<evidence type="ECO:0000256" key="53">
    <source>
        <dbReference type="ARBA" id="ARBA00022953"/>
    </source>
</evidence>
<evidence type="ECO:0000256" key="61">
    <source>
        <dbReference type="ARBA" id="ARBA00023050"/>
    </source>
</evidence>
<dbReference type="PROSITE" id="PS50507">
    <property type="entry name" value="RDRP_SSRNA_POS"/>
    <property type="match status" value="1"/>
</dbReference>
<comment type="subunit">
    <text evidence="92">Forms a heterodimer with envelope glycoprotein E2. Interacts with mature core protein. Interacts with protease NS2. The heterodimer E1/E2 interacts with host CLDN1; this interaction plays a role in viral entry into host cell. Interacts with host SPSB2 (via C-terminus). Part of the viral assembly initiation complex composed of NS2, E1, E2, NS3, NS4A, NS5A and the mature core protein. Interacts with host NEURL3; this interaction prevents E1 binding to glycoprotein E2.</text>
</comment>
<dbReference type="GO" id="GO:0039563">
    <property type="term" value="P:symbiont-mediated suppression of host JAK-STAT cascade via inhibition of STAT1 activity"/>
    <property type="evidence" value="ECO:0007669"/>
    <property type="project" value="UniProtKB-KW"/>
</dbReference>
<dbReference type="InterPro" id="IPR002522">
    <property type="entry name" value="HCV_core_N"/>
</dbReference>
<keyword evidence="70" id="KW-1038">Host endoplasmic reticulum</keyword>
<keyword evidence="56 94" id="KW-1133">Transmembrane helix</keyword>
<keyword evidence="25" id="KW-1048">Host nucleus</keyword>
<dbReference type="InterPro" id="IPR044896">
    <property type="entry name" value="HCV_core_chain_A"/>
</dbReference>
<evidence type="ECO:0000256" key="74">
    <source>
        <dbReference type="ARBA" id="ARBA00023268"/>
    </source>
</evidence>
<dbReference type="Pfam" id="PF01543">
    <property type="entry name" value="HCV_capsid"/>
    <property type="match status" value="1"/>
</dbReference>
<feature type="region of interest" description="Disordered" evidence="93">
    <location>
        <begin position="2351"/>
        <end position="2409"/>
    </location>
</feature>
<feature type="transmembrane region" description="Helical" evidence="94">
    <location>
        <begin position="1816"/>
        <end position="1840"/>
    </location>
</feature>
<evidence type="ECO:0000256" key="10">
    <source>
        <dbReference type="ARBA" id="ARBA00004458"/>
    </source>
</evidence>
<dbReference type="Proteomes" id="UP000162648">
    <property type="component" value="Genome"/>
</dbReference>
<evidence type="ECO:0000256" key="43">
    <source>
        <dbReference type="ARBA" id="ARBA00022830"/>
    </source>
</evidence>
<dbReference type="InterPro" id="IPR043504">
    <property type="entry name" value="Peptidase_S1_PA_chymotrypsin"/>
</dbReference>
<dbReference type="GO" id="GO:0055036">
    <property type="term" value="C:virion membrane"/>
    <property type="evidence" value="ECO:0007669"/>
    <property type="project" value="UniProtKB-SubCell"/>
</dbReference>
<dbReference type="InterPro" id="IPR009003">
    <property type="entry name" value="Peptidase_S1_PA"/>
</dbReference>
<keyword evidence="37" id="KW-0547">Nucleotide-binding</keyword>
<dbReference type="Pfam" id="PF00998">
    <property type="entry name" value="RdRP_3"/>
    <property type="match status" value="1"/>
</dbReference>
<dbReference type="InterPro" id="IPR011492">
    <property type="entry name" value="Flavi_DEAD"/>
</dbReference>
<keyword evidence="64 94" id="KW-0472">Membrane</keyword>
<evidence type="ECO:0000256" key="19">
    <source>
        <dbReference type="ARBA" id="ARBA00022504"/>
    </source>
</evidence>
<evidence type="ECO:0000256" key="6">
    <source>
        <dbReference type="ARBA" id="ARBA00004165"/>
    </source>
</evidence>
<keyword evidence="28" id="KW-1162">Viral penetration into host cytoplasm</keyword>
<dbReference type="Gene3D" id="2.40.10.10">
    <property type="entry name" value="Trypsin-like serine proteases"/>
    <property type="match status" value="1"/>
</dbReference>
<dbReference type="CDD" id="cd23202">
    <property type="entry name" value="Hepacivirus_RdRp"/>
    <property type="match status" value="1"/>
</dbReference>
<dbReference type="Pfam" id="PF01539">
    <property type="entry name" value="HCV_env"/>
    <property type="match status" value="1"/>
</dbReference>
<dbReference type="Gene3D" id="2.40.10.120">
    <property type="match status" value="1"/>
</dbReference>
<dbReference type="Gene3D" id="2.20.25.220">
    <property type="entry name" value="Hepatitis C virus NS5A, 1B domain"/>
    <property type="match status" value="1"/>
</dbReference>
<evidence type="ECO:0000256" key="66">
    <source>
        <dbReference type="ARBA" id="ARBA00023147"/>
    </source>
</evidence>
<feature type="transmembrane region" description="Helical" evidence="94">
    <location>
        <begin position="718"/>
        <end position="741"/>
    </location>
</feature>
<dbReference type="GO" id="GO:0004252">
    <property type="term" value="F:serine-type endopeptidase activity"/>
    <property type="evidence" value="ECO:0007669"/>
    <property type="project" value="InterPro"/>
</dbReference>
<feature type="domain" description="RdRp catalytic" evidence="95">
    <location>
        <begin position="2634"/>
        <end position="2752"/>
    </location>
</feature>
<comment type="catalytic activity">
    <reaction evidence="1">
        <text>Hydrolysis of four peptide bonds in the viral precursor polyprotein, commonly with Asp or Glu in the P6 position, Cys or Thr in P1 and Ser or Ala in P1'.</text>
        <dbReference type="EC" id="3.4.21.98"/>
    </reaction>
</comment>
<keyword evidence="74" id="KW-0511">Multifunctional enzyme</keyword>
<dbReference type="PROSITE" id="PS51194">
    <property type="entry name" value="HELICASE_CTER"/>
    <property type="match status" value="1"/>
</dbReference>
<evidence type="ECO:0000259" key="96">
    <source>
        <dbReference type="PROSITE" id="PS51192"/>
    </source>
</evidence>
<dbReference type="Pfam" id="PF01001">
    <property type="entry name" value="HCV_NS4b"/>
    <property type="match status" value="1"/>
</dbReference>
<keyword evidence="19" id="KW-1121">Modulation of host cell cycle by virus</keyword>
<feature type="domain" description="Peptidase C18" evidence="98">
    <location>
        <begin position="899"/>
        <end position="1026"/>
    </location>
</feature>
<evidence type="ECO:0000313" key="101">
    <source>
        <dbReference type="Proteomes" id="UP000162648"/>
    </source>
</evidence>
<evidence type="ECO:0000256" key="29">
    <source>
        <dbReference type="ARBA" id="ARBA00022632"/>
    </source>
</evidence>
<dbReference type="GO" id="GO:0075512">
    <property type="term" value="P:clathrin-dependent endocytosis of virus by host cell"/>
    <property type="evidence" value="ECO:0007669"/>
    <property type="project" value="UniProtKB-KW"/>
</dbReference>
<dbReference type="GO" id="GO:0019087">
    <property type="term" value="P:symbiont-mediated transformation of host cell"/>
    <property type="evidence" value="ECO:0007669"/>
    <property type="project" value="InterPro"/>
</dbReference>
<dbReference type="GO" id="GO:0004197">
    <property type="term" value="F:cysteine-type endopeptidase activity"/>
    <property type="evidence" value="ECO:0007669"/>
    <property type="project" value="InterPro"/>
</dbReference>
<keyword evidence="49" id="KW-1043">Host membrane</keyword>
<keyword evidence="67" id="KW-1015">Disulfide bond</keyword>
<evidence type="ECO:0000256" key="70">
    <source>
        <dbReference type="ARBA" id="ARBA00023184"/>
    </source>
</evidence>
<keyword evidence="53" id="KW-0693">Viral RNA replication</keyword>
<evidence type="ECO:0000256" key="67">
    <source>
        <dbReference type="ARBA" id="ARBA00023157"/>
    </source>
</evidence>
<evidence type="ECO:0000256" key="69">
    <source>
        <dbReference type="ARBA" id="ARBA00023180"/>
    </source>
</evidence>
<keyword evidence="21" id="KW-1170">Fusion of virus membrane with host endosomal membrane</keyword>
<dbReference type="PROSITE" id="PS51693">
    <property type="entry name" value="HCV_NS2_PRO"/>
    <property type="match status" value="1"/>
</dbReference>
<comment type="function">
    <text evidence="81">RNA-dependent RNA polymerase that performs primer-template recognition and RNA synthesis during viral replication. Initiates RNA transcription/replication at a flavin adenine dinucleotide (FAD), resulting in a 5'- FAD cap on viral RNAs. In this way, recognition of viral 5' RNA by host pattern recognition receptors can be bypassed, thereby evading activation of antiviral pathways.</text>
</comment>
<evidence type="ECO:0000256" key="26">
    <source>
        <dbReference type="ARBA" id="ARBA00022570"/>
    </source>
</evidence>
<dbReference type="FunFam" id="2.20.25.210:FF:000001">
    <property type="entry name" value="Genome polyprotein"/>
    <property type="match status" value="1"/>
</dbReference>
<keyword evidence="65" id="KW-0564">Palmitate</keyword>
<dbReference type="GO" id="GO:0017124">
    <property type="term" value="F:SH3 domain binding"/>
    <property type="evidence" value="ECO:0007669"/>
    <property type="project" value="UniProtKB-KW"/>
</dbReference>
<evidence type="ECO:0000256" key="93">
    <source>
        <dbReference type="SAM" id="MobiDB-lite"/>
    </source>
</evidence>
<keyword evidence="76" id="KW-0899">Viral immunoevasion</keyword>
<feature type="compositionally biased region" description="Basic residues" evidence="93">
    <location>
        <begin position="58"/>
        <end position="68"/>
    </location>
</feature>
<dbReference type="PROSITE" id="PS51822">
    <property type="entry name" value="HV_PV_NS3_PRO"/>
    <property type="match status" value="1"/>
</dbReference>
<evidence type="ECO:0000256" key="52">
    <source>
        <dbReference type="ARBA" id="ARBA00022890"/>
    </source>
</evidence>
<evidence type="ECO:0000256" key="1">
    <source>
        <dbReference type="ARBA" id="ARBA00001117"/>
    </source>
</evidence>
<accession>H6TCF3</accession>
<evidence type="ECO:0000256" key="17">
    <source>
        <dbReference type="ARBA" id="ARBA00022484"/>
    </source>
</evidence>
<keyword evidence="71" id="KW-1041">Host lipid droplet</keyword>
<comment type="cofactor">
    <cofactor evidence="3">
        <name>Zn(2+)</name>
        <dbReference type="ChEBI" id="CHEBI:29105"/>
    </cofactor>
</comment>
<evidence type="ECO:0000256" key="90">
    <source>
        <dbReference type="ARBA" id="ARBA00063746"/>
    </source>
</evidence>
<dbReference type="InterPro" id="IPR038568">
    <property type="entry name" value="HCV_NS5A_1B_sf"/>
</dbReference>
<evidence type="ECO:0000256" key="34">
    <source>
        <dbReference type="ARBA" id="ARBA00022695"/>
    </source>
</evidence>
<dbReference type="GO" id="GO:0017111">
    <property type="term" value="F:ribonucleoside triphosphate phosphatase activity"/>
    <property type="evidence" value="ECO:0007669"/>
    <property type="project" value="UniProtKB-EC"/>
</dbReference>
<evidence type="ECO:0000313" key="100">
    <source>
        <dbReference type="EMBL" id="AEW90302.1"/>
    </source>
</evidence>
<organism evidence="100 101">
    <name type="scientific">Hepacivirus hominis</name>
    <dbReference type="NCBI Taxonomy" id="3052230"/>
    <lineage>
        <taxon>Viruses</taxon>
        <taxon>Riboviria</taxon>
        <taxon>Orthornavirae</taxon>
        <taxon>Kitrinoviricota</taxon>
        <taxon>Flasuviricetes</taxon>
        <taxon>Amarillovirales</taxon>
        <taxon>Flaviviridae</taxon>
        <taxon>Hepacivirus</taxon>
    </lineage>
</organism>
<keyword evidence="32" id="KW-0808">Transferase</keyword>
<dbReference type="GO" id="GO:0044220">
    <property type="term" value="C:host cell perinuclear region of cytoplasm"/>
    <property type="evidence" value="ECO:0007669"/>
    <property type="project" value="UniProtKB-SubCell"/>
</dbReference>
<keyword evidence="46" id="KW-0460">Magnesium</keyword>
<evidence type="ECO:0000259" key="97">
    <source>
        <dbReference type="PROSITE" id="PS51194"/>
    </source>
</evidence>
<name>H6TCF3_9HEPC</name>
<dbReference type="InterPro" id="IPR002519">
    <property type="entry name" value="HCV_Env"/>
</dbReference>
<feature type="compositionally biased region" description="Low complexity" evidence="93">
    <location>
        <begin position="2351"/>
        <end position="2369"/>
    </location>
</feature>
<dbReference type="InterPro" id="IPR000745">
    <property type="entry name" value="HCV_NS4a"/>
</dbReference>
<dbReference type="GO" id="GO:0039502">
    <property type="term" value="P:symbiont-mediated suppression of host type I interferon-mediated signaling pathway"/>
    <property type="evidence" value="ECO:0007669"/>
    <property type="project" value="UniProtKB-KW"/>
</dbReference>
<evidence type="ECO:0000256" key="47">
    <source>
        <dbReference type="ARBA" id="ARBA00022843"/>
    </source>
</evidence>
<evidence type="ECO:0000256" key="73">
    <source>
        <dbReference type="ARBA" id="ARBA00023258"/>
    </source>
</evidence>
<dbReference type="Pfam" id="PF01006">
    <property type="entry name" value="HCV_NS4a"/>
    <property type="match status" value="1"/>
</dbReference>
<keyword evidence="45" id="KW-0067">ATP-binding</keyword>
<dbReference type="Pfam" id="PF08300">
    <property type="entry name" value="HCV_NS5a_1a"/>
    <property type="match status" value="1"/>
</dbReference>
<dbReference type="Gene3D" id="1.20.1280.150">
    <property type="entry name" value="Hepatitis C virus non-structural protein NS2, N-terminal domain"/>
    <property type="match status" value="1"/>
</dbReference>
<comment type="catalytic activity">
    <reaction evidence="86">
        <text>ATP + H2O = ADP + phosphate + H(+)</text>
        <dbReference type="Rhea" id="RHEA:13065"/>
        <dbReference type="ChEBI" id="CHEBI:15377"/>
        <dbReference type="ChEBI" id="CHEBI:15378"/>
        <dbReference type="ChEBI" id="CHEBI:30616"/>
        <dbReference type="ChEBI" id="CHEBI:43474"/>
        <dbReference type="ChEBI" id="CHEBI:456216"/>
        <dbReference type="EC" id="3.6.4.13"/>
    </reaction>
</comment>
<keyword evidence="52" id="KW-1164">Virus endocytosis by host</keyword>
<keyword evidence="60" id="KW-1182">Viral ion channel</keyword>
<dbReference type="FunFam" id="1.10.820.10:FF:000001">
    <property type="entry name" value="Genome polyprotein"/>
    <property type="match status" value="1"/>
</dbReference>
<feature type="region of interest" description="Disordered" evidence="93">
    <location>
        <begin position="1"/>
        <end position="77"/>
    </location>
</feature>
<dbReference type="FunFam" id="4.10.710.10:FF:000001">
    <property type="entry name" value="Genome polyprotein"/>
    <property type="match status" value="1"/>
</dbReference>
<evidence type="ECO:0000256" key="22">
    <source>
        <dbReference type="ARBA" id="ARBA00022511"/>
    </source>
</evidence>
<dbReference type="Pfam" id="PF12941">
    <property type="entry name" value="HCV_NS5a_C"/>
    <property type="match status" value="1"/>
</dbReference>
<evidence type="ECO:0000256" key="94">
    <source>
        <dbReference type="SAM" id="Phobius"/>
    </source>
</evidence>
<comment type="cofactor">
    <cofactor evidence="2">
        <name>Mg(2+)</name>
        <dbReference type="ChEBI" id="CHEBI:18420"/>
    </cofactor>
</comment>
<evidence type="ECO:0000256" key="60">
    <source>
        <dbReference type="ARBA" id="ARBA00023039"/>
    </source>
</evidence>
<reference evidence="100 101" key="1">
    <citation type="submission" date="2011-01" db="EMBL/GenBank/DDBJ databases">
        <title>Covariance Network Threading Method for Predicting the Outcome of Interferon-alpha Based Therapy for Hepatitis C Virus.</title>
        <authorList>
            <person name="Aurora R."/>
            <person name="Donlin M.J."/>
            <person name="Tavis J.E."/>
        </authorList>
    </citation>
    <scope>NUCLEOTIDE SEQUENCE [LARGE SCALE GENOMIC DNA]</scope>
    <source>
        <strain evidence="100">V3350</strain>
    </source>
</reference>
<keyword evidence="16" id="KW-1113">Inhibition of host RLR pathway by virus</keyword>
<evidence type="ECO:0000256" key="55">
    <source>
        <dbReference type="ARBA" id="ARBA00022986"/>
    </source>
</evidence>
<evidence type="ECO:0000256" key="75">
    <source>
        <dbReference type="ARBA" id="ARBA00023274"/>
    </source>
</evidence>
<evidence type="ECO:0000256" key="5">
    <source>
        <dbReference type="ARBA" id="ARBA00004153"/>
    </source>
</evidence>
<feature type="transmembrane region" description="Helical" evidence="94">
    <location>
        <begin position="1882"/>
        <end position="1902"/>
    </location>
</feature>
<evidence type="ECO:0000256" key="3">
    <source>
        <dbReference type="ARBA" id="ARBA00001947"/>
    </source>
</evidence>
<dbReference type="Gene3D" id="4.10.710.10">
    <property type="entry name" value="Hepatitis C Virus Capsid Protein, Chain A"/>
    <property type="match status" value="1"/>
</dbReference>
<keyword evidence="29" id="KW-1090">Inhibition of host innate immune response by virus</keyword>
<dbReference type="GO" id="GO:0044167">
    <property type="term" value="C:host cell endoplasmic reticulum membrane"/>
    <property type="evidence" value="ECO:0007669"/>
    <property type="project" value="UniProtKB-SubCell"/>
</dbReference>
<feature type="transmembrane region" description="Helical" evidence="94">
    <location>
        <begin position="1847"/>
        <end position="1870"/>
    </location>
</feature>
<dbReference type="Gene3D" id="3.30.160.890">
    <property type="entry name" value="Hepatitis C virus envelope glycoprotein E1, chain C"/>
    <property type="match status" value="1"/>
</dbReference>
<evidence type="ECO:0000256" key="58">
    <source>
        <dbReference type="ARBA" id="ARBA00023015"/>
    </source>
</evidence>
<dbReference type="InterPro" id="IPR002521">
    <property type="entry name" value="HCV_Core_C"/>
</dbReference>
<evidence type="ECO:0000256" key="41">
    <source>
        <dbReference type="ARBA" id="ARBA00022807"/>
    </source>
</evidence>
<dbReference type="SUPFAM" id="SSF56672">
    <property type="entry name" value="DNA/RNA polymerases"/>
    <property type="match status" value="1"/>
</dbReference>
<dbReference type="InterPro" id="IPR054175">
    <property type="entry name" value="NS3_helicase_C"/>
</dbReference>
<evidence type="ECO:0000256" key="15">
    <source>
        <dbReference type="ARBA" id="ARBA00022448"/>
    </source>
</evidence>
<keyword evidence="73" id="KW-0922">Interferon antiviral system evasion</keyword>
<evidence type="ECO:0000259" key="95">
    <source>
        <dbReference type="PROSITE" id="PS50507"/>
    </source>
</evidence>
<evidence type="ECO:0000259" key="98">
    <source>
        <dbReference type="PROSITE" id="PS51693"/>
    </source>
</evidence>
<dbReference type="Pfam" id="PF22027">
    <property type="entry name" value="NS3_helicase_C"/>
    <property type="match status" value="1"/>
</dbReference>
<dbReference type="FunFam" id="3.30.160.890:FF:000001">
    <property type="entry name" value="Genome polyprotein"/>
    <property type="match status" value="1"/>
</dbReference>
<feature type="transmembrane region" description="Helical" evidence="94">
    <location>
        <begin position="1660"/>
        <end position="1688"/>
    </location>
</feature>
<keyword evidence="17" id="KW-0696">RNA-directed RNA polymerase</keyword>
<evidence type="ECO:0000256" key="57">
    <source>
        <dbReference type="ARBA" id="ARBA00022990"/>
    </source>
</evidence>
<evidence type="ECO:0000256" key="21">
    <source>
        <dbReference type="ARBA" id="ARBA00022510"/>
    </source>
</evidence>